<reference evidence="17" key="1">
    <citation type="submission" date="2018-05" db="EMBL/GenBank/DDBJ databases">
        <authorList>
            <person name="Datahose"/>
        </authorList>
    </citation>
    <scope>NUCLEOTIDE SEQUENCE</scope>
</reference>
<dbReference type="Ensembl" id="ENSACLT00000014069.2">
    <property type="protein sequence ID" value="ENSACLP00000013734.2"/>
    <property type="gene ID" value="ENSACLG00000009394.2"/>
</dbReference>
<keyword evidence="10" id="KW-0472">Membrane</keyword>
<keyword evidence="4" id="KW-0796">Tight junction</keyword>
<feature type="compositionally biased region" description="Polar residues" evidence="12">
    <location>
        <begin position="903"/>
        <end position="912"/>
    </location>
</feature>
<feature type="compositionally biased region" description="Basic and acidic residues" evidence="12">
    <location>
        <begin position="1235"/>
        <end position="1252"/>
    </location>
</feature>
<dbReference type="SMART" id="SM00072">
    <property type="entry name" value="GuKc"/>
    <property type="match status" value="1"/>
</dbReference>
<reference evidence="17" key="2">
    <citation type="submission" date="2025-08" db="UniProtKB">
        <authorList>
            <consortium name="Ensembl"/>
        </authorList>
    </citation>
    <scope>IDENTIFICATION</scope>
</reference>
<name>A0A3P8P9P9_ASTCA</name>
<dbReference type="InterPro" id="IPR027417">
    <property type="entry name" value="P-loop_NTPase"/>
</dbReference>
<feature type="compositionally biased region" description="Pro residues" evidence="12">
    <location>
        <begin position="941"/>
        <end position="967"/>
    </location>
</feature>
<dbReference type="SUPFAM" id="SSF50156">
    <property type="entry name" value="PDZ domain-like"/>
    <property type="match status" value="3"/>
</dbReference>
<dbReference type="InterPro" id="IPR005417">
    <property type="entry name" value="ZO"/>
</dbReference>
<feature type="region of interest" description="Disordered" evidence="12">
    <location>
        <begin position="889"/>
        <end position="912"/>
    </location>
</feature>
<dbReference type="FunFam" id="3.40.50.300:FF:000110">
    <property type="entry name" value="tight junction protein ZO-1 isoform X1"/>
    <property type="match status" value="1"/>
</dbReference>
<dbReference type="Gene3D" id="2.30.30.40">
    <property type="entry name" value="SH3 Domains"/>
    <property type="match status" value="1"/>
</dbReference>
<dbReference type="CDD" id="cd06729">
    <property type="entry name" value="PDZ3_ZO1-like_domain"/>
    <property type="match status" value="1"/>
</dbReference>
<dbReference type="PROSITE" id="PS50002">
    <property type="entry name" value="SH3"/>
    <property type="match status" value="1"/>
</dbReference>
<dbReference type="GO" id="GO:0098609">
    <property type="term" value="P:cell-cell adhesion"/>
    <property type="evidence" value="ECO:0007669"/>
    <property type="project" value="TreeGrafter"/>
</dbReference>
<evidence type="ECO:0000256" key="2">
    <source>
        <dbReference type="ARBA" id="ARBA00004435"/>
    </source>
</evidence>
<feature type="compositionally biased region" description="Polar residues" evidence="12">
    <location>
        <begin position="1050"/>
        <end position="1059"/>
    </location>
</feature>
<dbReference type="GO" id="GO:0050839">
    <property type="term" value="F:cell adhesion molecule binding"/>
    <property type="evidence" value="ECO:0007669"/>
    <property type="project" value="TreeGrafter"/>
</dbReference>
<evidence type="ECO:0000256" key="1">
    <source>
        <dbReference type="ARBA" id="ARBA00004413"/>
    </source>
</evidence>
<feature type="compositionally biased region" description="Basic and acidic residues" evidence="12">
    <location>
        <begin position="129"/>
        <end position="153"/>
    </location>
</feature>
<feature type="region of interest" description="Disordered" evidence="12">
    <location>
        <begin position="1370"/>
        <end position="1414"/>
    </location>
</feature>
<dbReference type="InterPro" id="IPR036034">
    <property type="entry name" value="PDZ_sf"/>
</dbReference>
<dbReference type="FunFam" id="2.30.42.10:FF:000013">
    <property type="entry name" value="Putative tight junction protein ZO-1"/>
    <property type="match status" value="1"/>
</dbReference>
<dbReference type="InterPro" id="IPR008144">
    <property type="entry name" value="Guanylate_kin-like_dom"/>
</dbReference>
<feature type="domain" description="Guanylate kinase-like" evidence="14">
    <location>
        <begin position="662"/>
        <end position="763"/>
    </location>
</feature>
<comment type="subcellular location">
    <subcellularLocation>
        <location evidence="2">Cell junction</location>
        <location evidence="2">Tight junction</location>
    </subcellularLocation>
    <subcellularLocation>
        <location evidence="1">Cell membrane</location>
        <topology evidence="1">Peripheral membrane protein</topology>
        <orientation evidence="1">Cytoplasmic side</orientation>
    </subcellularLocation>
</comment>
<evidence type="ECO:0000256" key="10">
    <source>
        <dbReference type="ARBA" id="ARBA00023136"/>
    </source>
</evidence>
<keyword evidence="18" id="KW-1185">Reference proteome</keyword>
<evidence type="ECO:0000256" key="8">
    <source>
        <dbReference type="ARBA" id="ARBA00022737"/>
    </source>
</evidence>
<dbReference type="GO" id="GO:0045216">
    <property type="term" value="P:cell-cell junction organization"/>
    <property type="evidence" value="ECO:0007669"/>
    <property type="project" value="TreeGrafter"/>
</dbReference>
<feature type="compositionally biased region" description="Basic and acidic residues" evidence="12">
    <location>
        <begin position="339"/>
        <end position="350"/>
    </location>
</feature>
<dbReference type="Bgee" id="ENSACLG00000009394">
    <property type="expression patterns" value="Expressed in camera-type eye and 8 other cell types or tissues"/>
</dbReference>
<dbReference type="Pfam" id="PF00791">
    <property type="entry name" value="ZU5"/>
    <property type="match status" value="1"/>
</dbReference>
<accession>A0A3P8P9P9</accession>
<dbReference type="InterPro" id="IPR000906">
    <property type="entry name" value="ZU5_dom"/>
</dbReference>
<keyword evidence="6" id="KW-1003">Cell membrane</keyword>
<dbReference type="SMART" id="SM00228">
    <property type="entry name" value="PDZ"/>
    <property type="match status" value="2"/>
</dbReference>
<dbReference type="FunFam" id="2.30.42.10:FF:000009">
    <property type="entry name" value="Putative tight junction protein ZO-1"/>
    <property type="match status" value="1"/>
</dbReference>
<feature type="region of interest" description="Disordered" evidence="12">
    <location>
        <begin position="271"/>
        <end position="387"/>
    </location>
</feature>
<feature type="region of interest" description="Disordered" evidence="12">
    <location>
        <begin position="1330"/>
        <end position="1351"/>
    </location>
</feature>
<feature type="compositionally biased region" description="Basic and acidic residues" evidence="12">
    <location>
        <begin position="971"/>
        <end position="983"/>
    </location>
</feature>
<evidence type="ECO:0000256" key="5">
    <source>
        <dbReference type="ARBA" id="ARBA00022443"/>
    </source>
</evidence>
<dbReference type="GO" id="GO:0150105">
    <property type="term" value="P:protein localization to cell-cell junction"/>
    <property type="evidence" value="ECO:0007669"/>
    <property type="project" value="TreeGrafter"/>
</dbReference>
<evidence type="ECO:0000259" key="16">
    <source>
        <dbReference type="PROSITE" id="PS51145"/>
    </source>
</evidence>
<dbReference type="CDD" id="cd06728">
    <property type="entry name" value="PDZ2_ZO1-like_ds"/>
    <property type="match status" value="1"/>
</dbReference>
<feature type="domain" description="SH3" evidence="13">
    <location>
        <begin position="488"/>
        <end position="556"/>
    </location>
</feature>
<comment type="similarity">
    <text evidence="3">Belongs to the MAGUK family.</text>
</comment>
<evidence type="ECO:0000259" key="13">
    <source>
        <dbReference type="PROSITE" id="PS50002"/>
    </source>
</evidence>
<keyword evidence="8" id="KW-0677">Repeat</keyword>
<dbReference type="CDD" id="cd12026">
    <property type="entry name" value="SH3_ZO-1"/>
    <property type="match status" value="1"/>
</dbReference>
<feature type="compositionally biased region" description="Basic and acidic residues" evidence="12">
    <location>
        <begin position="1024"/>
        <end position="1041"/>
    </location>
</feature>
<dbReference type="PROSITE" id="PS51145">
    <property type="entry name" value="ZU5"/>
    <property type="match status" value="1"/>
</dbReference>
<proteinExistence type="inferred from homology"/>
<dbReference type="PANTHER" id="PTHR13865:SF25">
    <property type="entry name" value="TIGHT JUNCTION PROTEIN ZO-1"/>
    <property type="match status" value="1"/>
</dbReference>
<dbReference type="Proteomes" id="UP000265100">
    <property type="component" value="Chromosome 7"/>
</dbReference>
<dbReference type="GeneTree" id="ENSGT00940000155164"/>
<dbReference type="SUPFAM" id="SSF50044">
    <property type="entry name" value="SH3-domain"/>
    <property type="match status" value="1"/>
</dbReference>
<evidence type="ECO:0008006" key="19">
    <source>
        <dbReference type="Google" id="ProtNLM"/>
    </source>
</evidence>
<feature type="domain" description="PDZ" evidence="15">
    <location>
        <begin position="393"/>
        <end position="474"/>
    </location>
</feature>
<protein>
    <recommendedName>
        <fullName evidence="19">Tight junction protein 1b</fullName>
    </recommendedName>
</protein>
<evidence type="ECO:0000259" key="14">
    <source>
        <dbReference type="PROSITE" id="PS50052"/>
    </source>
</evidence>
<feature type="compositionally biased region" description="Basic and acidic residues" evidence="12">
    <location>
        <begin position="1282"/>
        <end position="1311"/>
    </location>
</feature>
<feature type="domain" description="ZU5" evidence="16">
    <location>
        <begin position="1585"/>
        <end position="1699"/>
    </location>
</feature>
<dbReference type="Gene3D" id="3.40.50.300">
    <property type="entry name" value="P-loop containing nucleotide triphosphate hydrolases"/>
    <property type="match status" value="1"/>
</dbReference>
<dbReference type="Pfam" id="PF00595">
    <property type="entry name" value="PDZ"/>
    <property type="match status" value="2"/>
</dbReference>
<dbReference type="GO" id="GO:1905605">
    <property type="term" value="P:positive regulation of blood-brain barrier permeability"/>
    <property type="evidence" value="ECO:0007669"/>
    <property type="project" value="TreeGrafter"/>
</dbReference>
<sequence length="1699" mass="188416">ALRNFFAFQSAAMEETVIWEQHTVTLHRAPGFGFGIAISGGRDNPHFQSGETSIVISDVLKGGPAEGLLQRKRKVHVPMGRLGERETMSEHDEEEDSYDEEIYETRSGRSGVYSGVGGTMGRRSGRSGGRRDRERERSGSRERSLSPRSDRRSHNLPPRPAKVTLVKSRKNEEYGLRLASHIFVKDISPESLAARDGNIQEGDVVLKINGTVTENLSLIDAKKLIERSKGKLKMVVQRDERATLLNIPDLDDSIPSANASDRDDISDIHSLASDHSNRSHDRHRSSRSRSPDRRSEPSDHSRHSPPQISNGSHRSRDDERASKPASTPAKLAEEVPLPKPKESGGREEKQLPPLPEPKPVYAQPGQPDVDLPVSPSDAPVPTTAHDDSILRPSMKLVKFKKGESVGLRLAGGNDVGIFVAGVLEDSPAAKEGLEEGDQILRVNNVDFANIIREEAVLFLLDLPKGEEVTILAQKKKDVYRRIVESDVGDSFYIRTHFEYEKESPYGLSFNKGEVFRVVDTLYNGKLGSWLAIRIGKNHQEVERGIIPNKNRAEQLSSVQYTLPKTAGGDRADFWRFRGLRSSKRNLRKSREDLSSQPVQTKFPAYERVVLREAGFLRPVVIFGPIADVAREKLSREEPDLFELAKSEPRDAGTDQRSSGIIRLHTIKQIIDRDKHAVLDITPNAVDRLNYAQWYPIVVFLNPDNKQGVKNMRTRLCPESRKSARKLYERAIKLRKNNHHLFTTTINLNNMNDGWYGALKETIQQQQNQLVWVSEGKADGTTEDDLDIHDDRLSYLSAPGSEYSMYSTDSRHTSDYEDTDTEGGAYTDQELDETLNDEVGLPTEPAITRSSEPVREDPPVIQDTPGYPGYQHPVQPDPANRIDPAGFKMAAPQQAAVPMPSLPPTSVATPAAEQSVQLEGVHLEEPPAAAAAPQADSLSSPSPAPELIQPPPPPHEPHPSGLPGPEPKVPMYKKDLYNMEDPVRINHSLKQSMSYSHQPPYQDKQPYREYDHPPYGYDGGGYTEPKPHNTDSHLHYDNRVPHYNEQWPPYDQQTSSSQPAGYQPGHQQPMGYNPRSPYEDGPGRDYSPPQPRYDEAPPVGYDGRPRHSKPGPIRYDEPPPPPLPPAGYDARSPYEAETHSFPINSPRSPEPSKQYYGDSGLRSTYMPGPPNRGFKPGMHDAMRNSEPTIPPPKPEALPSPGDPAITPGSKPPPPPPQEDLDEDPAMKPQSVLNRVKMFENKRSVSMDRAKEGGDSSVLRPADIPKPVMAPGPVLKANSLSNLEQEKSSYRAPEPQKPHTKPLDDVVRSNHYDPDEDEEYYRKQLSYFDRRSFDSKAMGQPAPGINRFHDLPKPPQLSYPYNRYNSSACAKSASVEKVSPVEKRYDPLPQISPSSQYGPPASAIPPATLPKLSPGDGKLPKLSAGLQTFVCTDEPTPGSYLPPRGLPDKSPVNGTDAAPPKTLSTPAPTSYNRYVPKPYTSAARPFERKFESPKFNHNLLPNDTQVKTDLLSKPSVVSNSSGKPQLSPQPLDHDSGLDTFTRTIDNRPKYQHNNINAIPKAIPVRGFALIPSALDDDDEDEGHTVVATARGIFNCNGGVLSSIETGVSIIIPQGAIPESVEQEIYFKVCRDNSILPPLDKEKGETLLSPLVMCGPHGLKFLKPVELRLPHCDPKTWQNKSLPGDPNYLVGANCVSVLIDHF</sequence>
<dbReference type="Gene3D" id="2.30.42.10">
    <property type="match status" value="3"/>
</dbReference>
<feature type="region of interest" description="Disordered" evidence="12">
    <location>
        <begin position="925"/>
        <end position="1316"/>
    </location>
</feature>
<feature type="compositionally biased region" description="Acidic residues" evidence="12">
    <location>
        <begin position="91"/>
        <end position="102"/>
    </location>
</feature>
<feature type="region of interest" description="Disordered" evidence="12">
    <location>
        <begin position="80"/>
        <end position="162"/>
    </location>
</feature>
<evidence type="ECO:0000256" key="12">
    <source>
        <dbReference type="SAM" id="MobiDB-lite"/>
    </source>
</evidence>
<evidence type="ECO:0000256" key="7">
    <source>
        <dbReference type="ARBA" id="ARBA00022553"/>
    </source>
</evidence>
<dbReference type="PROSITE" id="PS50052">
    <property type="entry name" value="GUANYLATE_KINASE_2"/>
    <property type="match status" value="1"/>
</dbReference>
<dbReference type="InterPro" id="IPR001452">
    <property type="entry name" value="SH3_domain"/>
</dbReference>
<dbReference type="InterPro" id="IPR001478">
    <property type="entry name" value="PDZ"/>
</dbReference>
<dbReference type="GO" id="GO:0005886">
    <property type="term" value="C:plasma membrane"/>
    <property type="evidence" value="ECO:0007669"/>
    <property type="project" value="UniProtKB-SubCell"/>
</dbReference>
<feature type="region of interest" description="Disordered" evidence="12">
    <location>
        <begin position="802"/>
        <end position="823"/>
    </location>
</feature>
<evidence type="ECO:0000256" key="3">
    <source>
        <dbReference type="ARBA" id="ARBA00007014"/>
    </source>
</evidence>
<feature type="region of interest" description="Disordered" evidence="12">
    <location>
        <begin position="1512"/>
        <end position="1540"/>
    </location>
</feature>
<feature type="compositionally biased region" description="Polar residues" evidence="12">
    <location>
        <begin position="987"/>
        <end position="998"/>
    </location>
</feature>
<dbReference type="GO" id="GO:0090557">
    <property type="term" value="P:establishment of endothelial intestinal barrier"/>
    <property type="evidence" value="ECO:0007669"/>
    <property type="project" value="TreeGrafter"/>
</dbReference>
<dbReference type="PROSITE" id="PS50106">
    <property type="entry name" value="PDZ"/>
    <property type="match status" value="3"/>
</dbReference>
<dbReference type="PANTHER" id="PTHR13865">
    <property type="entry name" value="TIGHT JUNCTION PROTEIN"/>
    <property type="match status" value="1"/>
</dbReference>
<feature type="compositionally biased region" description="Basic and acidic residues" evidence="12">
    <location>
        <begin position="289"/>
        <end position="302"/>
    </location>
</feature>
<keyword evidence="7" id="KW-0597">Phosphoprotein</keyword>
<dbReference type="Pfam" id="PF00625">
    <property type="entry name" value="Guanylate_kin"/>
    <property type="match status" value="1"/>
</dbReference>
<evidence type="ECO:0000256" key="11">
    <source>
        <dbReference type="PROSITE-ProRule" id="PRU00192"/>
    </source>
</evidence>
<dbReference type="GO" id="GO:0005923">
    <property type="term" value="C:bicellular tight junction"/>
    <property type="evidence" value="ECO:0007669"/>
    <property type="project" value="UniProtKB-SubCell"/>
</dbReference>
<feature type="domain" description="PDZ" evidence="15">
    <location>
        <begin position="23"/>
        <end position="70"/>
    </location>
</feature>
<feature type="compositionally biased region" description="Pro residues" evidence="12">
    <location>
        <begin position="1187"/>
        <end position="1200"/>
    </location>
</feature>
<dbReference type="FunFam" id="2.60.220.30:FF:000004">
    <property type="entry name" value="tight junction protein ZO-1 isoform X1"/>
    <property type="match status" value="1"/>
</dbReference>
<evidence type="ECO:0000313" key="17">
    <source>
        <dbReference type="Ensembl" id="ENSACLP00000013734.2"/>
    </source>
</evidence>
<feature type="compositionally biased region" description="Polar residues" evidence="12">
    <location>
        <begin position="1513"/>
        <end position="1526"/>
    </location>
</feature>
<dbReference type="InterPro" id="IPR035597">
    <property type="entry name" value="ZO-1_SH3"/>
</dbReference>
<feature type="domain" description="PDZ" evidence="15">
    <location>
        <begin position="162"/>
        <end position="240"/>
    </location>
</feature>
<dbReference type="InterPro" id="IPR008145">
    <property type="entry name" value="GK/Ca_channel_bsu"/>
</dbReference>
<keyword evidence="5 11" id="KW-0728">SH3 domain</keyword>
<feature type="region of interest" description="Disordered" evidence="12">
    <location>
        <begin position="1431"/>
        <end position="1473"/>
    </location>
</feature>
<dbReference type="InterPro" id="IPR036028">
    <property type="entry name" value="SH3-like_dom_sf"/>
</dbReference>
<dbReference type="Gene3D" id="2.60.220.30">
    <property type="match status" value="1"/>
</dbReference>
<evidence type="ECO:0000256" key="4">
    <source>
        <dbReference type="ARBA" id="ARBA00022427"/>
    </source>
</evidence>
<evidence type="ECO:0000256" key="6">
    <source>
        <dbReference type="ARBA" id="ARBA00022475"/>
    </source>
</evidence>
<organism evidence="17 18">
    <name type="scientific">Astatotilapia calliptera</name>
    <name type="common">Eastern happy</name>
    <name type="synonym">Chromis callipterus</name>
    <dbReference type="NCBI Taxonomy" id="8154"/>
    <lineage>
        <taxon>Eukaryota</taxon>
        <taxon>Metazoa</taxon>
        <taxon>Chordata</taxon>
        <taxon>Craniata</taxon>
        <taxon>Vertebrata</taxon>
        <taxon>Euteleostomi</taxon>
        <taxon>Actinopterygii</taxon>
        <taxon>Neopterygii</taxon>
        <taxon>Teleostei</taxon>
        <taxon>Neoteleostei</taxon>
        <taxon>Acanthomorphata</taxon>
        <taxon>Ovalentaria</taxon>
        <taxon>Cichlomorphae</taxon>
        <taxon>Cichliformes</taxon>
        <taxon>Cichlidae</taxon>
        <taxon>African cichlids</taxon>
        <taxon>Pseudocrenilabrinae</taxon>
        <taxon>Haplochromini</taxon>
        <taxon>Astatotilapia</taxon>
    </lineage>
</organism>
<dbReference type="PRINTS" id="PR01597">
    <property type="entry name" value="ZONOCCLUDNS"/>
</dbReference>
<dbReference type="SMART" id="SM00218">
    <property type="entry name" value="ZU5"/>
    <property type="match status" value="1"/>
</dbReference>
<keyword evidence="9" id="KW-0965">Cell junction</keyword>
<evidence type="ECO:0000313" key="18">
    <source>
        <dbReference type="Proteomes" id="UP000265100"/>
    </source>
</evidence>
<reference evidence="17" key="3">
    <citation type="submission" date="2025-09" db="UniProtKB">
        <authorList>
            <consortium name="Ensembl"/>
        </authorList>
    </citation>
    <scope>IDENTIFICATION</scope>
</reference>
<dbReference type="SUPFAM" id="SSF52540">
    <property type="entry name" value="P-loop containing nucleoside triphosphate hydrolases"/>
    <property type="match status" value="1"/>
</dbReference>
<evidence type="ECO:0000259" key="15">
    <source>
        <dbReference type="PROSITE" id="PS50106"/>
    </source>
</evidence>
<feature type="compositionally biased region" description="Low complexity" evidence="12">
    <location>
        <begin position="889"/>
        <end position="898"/>
    </location>
</feature>
<feature type="compositionally biased region" description="Polar residues" evidence="12">
    <location>
        <begin position="1460"/>
        <end position="1470"/>
    </location>
</feature>
<evidence type="ECO:0000256" key="9">
    <source>
        <dbReference type="ARBA" id="ARBA00022949"/>
    </source>
</evidence>
<feature type="compositionally biased region" description="Low complexity" evidence="12">
    <location>
        <begin position="925"/>
        <end position="940"/>
    </location>
</feature>
<dbReference type="Pfam" id="PF07653">
    <property type="entry name" value="SH3_2"/>
    <property type="match status" value="1"/>
</dbReference>